<feature type="region of interest" description="Disordered" evidence="1">
    <location>
        <begin position="67"/>
        <end position="91"/>
    </location>
</feature>
<feature type="region of interest" description="Disordered" evidence="1">
    <location>
        <begin position="1"/>
        <end position="41"/>
    </location>
</feature>
<feature type="compositionally biased region" description="Polar residues" evidence="1">
    <location>
        <begin position="79"/>
        <end position="91"/>
    </location>
</feature>
<evidence type="ECO:0000313" key="3">
    <source>
        <dbReference type="EMBL" id="CAK8692280.1"/>
    </source>
</evidence>
<keyword evidence="2" id="KW-0472">Membrane</keyword>
<protein>
    <submittedName>
        <fullName evidence="3">Uncharacterized protein</fullName>
    </submittedName>
</protein>
<gene>
    <name evidence="3" type="ORF">CVLEPA_LOCUS25000</name>
</gene>
<accession>A0ABP0GPX1</accession>
<keyword evidence="4" id="KW-1185">Reference proteome</keyword>
<keyword evidence="2" id="KW-1133">Transmembrane helix</keyword>
<sequence>MEGEIDEPPPLTSAEDKIYNYADDPDNDSLHGSIIPTTTSPVETYSAEDFTISQSQTTFNESYQTQTNYWEPPKDHNNHQLQSEKSSAPRTASTILPVETMVGGLDDDEDIRAVSRKILSGPTASPLRGISLRNDPDGPDKYKRRSAFTWLKRWLKSRMLRGRSYHDGRALPRRTVVILLIGLLALLTFIVFATKVGRRSSSANDPNFDPHFNPNIHIAQGRVLDPDGNAALDVVDPLQAVQPVAGGV</sequence>
<feature type="transmembrane region" description="Helical" evidence="2">
    <location>
        <begin position="176"/>
        <end position="194"/>
    </location>
</feature>
<organism evidence="3 4">
    <name type="scientific">Clavelina lepadiformis</name>
    <name type="common">Light-bulb sea squirt</name>
    <name type="synonym">Ascidia lepadiformis</name>
    <dbReference type="NCBI Taxonomy" id="159417"/>
    <lineage>
        <taxon>Eukaryota</taxon>
        <taxon>Metazoa</taxon>
        <taxon>Chordata</taxon>
        <taxon>Tunicata</taxon>
        <taxon>Ascidiacea</taxon>
        <taxon>Aplousobranchia</taxon>
        <taxon>Clavelinidae</taxon>
        <taxon>Clavelina</taxon>
    </lineage>
</organism>
<proteinExistence type="predicted"/>
<keyword evidence="2" id="KW-0812">Transmembrane</keyword>
<name>A0ABP0GPX1_CLALP</name>
<evidence type="ECO:0000313" key="4">
    <source>
        <dbReference type="Proteomes" id="UP001642483"/>
    </source>
</evidence>
<dbReference type="Proteomes" id="UP001642483">
    <property type="component" value="Unassembled WGS sequence"/>
</dbReference>
<evidence type="ECO:0000256" key="1">
    <source>
        <dbReference type="SAM" id="MobiDB-lite"/>
    </source>
</evidence>
<evidence type="ECO:0000256" key="2">
    <source>
        <dbReference type="SAM" id="Phobius"/>
    </source>
</evidence>
<reference evidence="3 4" key="1">
    <citation type="submission" date="2024-02" db="EMBL/GenBank/DDBJ databases">
        <authorList>
            <person name="Daric V."/>
            <person name="Darras S."/>
        </authorList>
    </citation>
    <scope>NUCLEOTIDE SEQUENCE [LARGE SCALE GENOMIC DNA]</scope>
</reference>
<comment type="caution">
    <text evidence="3">The sequence shown here is derived from an EMBL/GenBank/DDBJ whole genome shotgun (WGS) entry which is preliminary data.</text>
</comment>
<dbReference type="EMBL" id="CAWYQH010000130">
    <property type="protein sequence ID" value="CAK8692280.1"/>
    <property type="molecule type" value="Genomic_DNA"/>
</dbReference>